<dbReference type="SUPFAM" id="SSF48452">
    <property type="entry name" value="TPR-like"/>
    <property type="match status" value="1"/>
</dbReference>
<accession>A0AAE0RWI2</accession>
<evidence type="ECO:0000256" key="1">
    <source>
        <dbReference type="SAM" id="MobiDB-lite"/>
    </source>
</evidence>
<proteinExistence type="predicted"/>
<dbReference type="PANTHER" id="PTHR15175:SF0">
    <property type="entry name" value="SH3 DOMAIN-CONTAINING PROTEIN C23A1.17"/>
    <property type="match status" value="1"/>
</dbReference>
<dbReference type="InterPro" id="IPR011990">
    <property type="entry name" value="TPR-like_helical_dom_sf"/>
</dbReference>
<reference evidence="2" key="2">
    <citation type="journal article" date="2021" name="Genome Biol. Evol.">
        <title>Developing a high-quality reference genome for a parasitic bivalve with doubly uniparental inheritance (Bivalvia: Unionida).</title>
        <authorList>
            <person name="Smith C.H."/>
        </authorList>
    </citation>
    <scope>NUCLEOTIDE SEQUENCE</scope>
    <source>
        <strain evidence="2">CHS0354</strain>
        <tissue evidence="2">Mantle</tissue>
    </source>
</reference>
<reference evidence="2" key="1">
    <citation type="journal article" date="2021" name="Genome Biol. Evol.">
        <title>A High-Quality Reference Genome for a Parasitic Bivalve with Doubly Uniparental Inheritance (Bivalvia: Unionida).</title>
        <authorList>
            <person name="Smith C.H."/>
        </authorList>
    </citation>
    <scope>NUCLEOTIDE SEQUENCE</scope>
    <source>
        <strain evidence="2">CHS0354</strain>
    </source>
</reference>
<comment type="caution">
    <text evidence="2">The sequence shown here is derived from an EMBL/GenBank/DDBJ whole genome shotgun (WGS) entry which is preliminary data.</text>
</comment>
<dbReference type="Gene3D" id="1.25.40.10">
    <property type="entry name" value="Tetratricopeptide repeat domain"/>
    <property type="match status" value="1"/>
</dbReference>
<organism evidence="2 3">
    <name type="scientific">Potamilus streckersoni</name>
    <dbReference type="NCBI Taxonomy" id="2493646"/>
    <lineage>
        <taxon>Eukaryota</taxon>
        <taxon>Metazoa</taxon>
        <taxon>Spiralia</taxon>
        <taxon>Lophotrochozoa</taxon>
        <taxon>Mollusca</taxon>
        <taxon>Bivalvia</taxon>
        <taxon>Autobranchia</taxon>
        <taxon>Heteroconchia</taxon>
        <taxon>Palaeoheterodonta</taxon>
        <taxon>Unionida</taxon>
        <taxon>Unionoidea</taxon>
        <taxon>Unionidae</taxon>
        <taxon>Ambleminae</taxon>
        <taxon>Lampsilini</taxon>
        <taxon>Potamilus</taxon>
    </lineage>
</organism>
<dbReference type="PANTHER" id="PTHR15175">
    <property type="entry name" value="NEUTROPHIL CYTOSOLIC FACTOR 2, NEUTROPHIL NADPH OXIDASE FACTOR 2"/>
    <property type="match status" value="1"/>
</dbReference>
<dbReference type="SMART" id="SM00028">
    <property type="entry name" value="TPR"/>
    <property type="match status" value="3"/>
</dbReference>
<sequence>MATTKDSFAKWQKGADMYQNGLYEDCIEILSSITEPSARIYYNISCAHLKLGNLQNAHESLTDAVIRDNHMVLAFFQRGVVNMKLDRLQEAEQDFRKAIERMHDCLVIDYKQLGLRGKCYRYQILFNQALIHVNRQRYKEALELLQKAGEVAGGLMHEKEIKYVTDLIANKQYKKPKPMEMSMNCIFHPPKSVISNLDKRQYLLKAKVVAAYDLIDTSTDFNGTKRADQLRLERLTPKSSPTAMWGFIKQIHQANKHEGKKVGKLSHAHSTKILQDVTSTSDMTKSITLGCTQEEREMSTSILNLKYSTVHKLCFGSANLICAISLSSSSENIFGRSENHRNCHGVDNIEEDAAIRNHVKEKGIKARSHPLLFLNKPGLVDSPYGNNSATITRPPPPSYPPPSKQPLKNIPVYR</sequence>
<dbReference type="Pfam" id="PF13432">
    <property type="entry name" value="TPR_16"/>
    <property type="match status" value="1"/>
</dbReference>
<feature type="region of interest" description="Disordered" evidence="1">
    <location>
        <begin position="384"/>
        <end position="414"/>
    </location>
</feature>
<dbReference type="GO" id="GO:0016176">
    <property type="term" value="F:superoxide-generating NADPH oxidase activator activity"/>
    <property type="evidence" value="ECO:0007669"/>
    <property type="project" value="TreeGrafter"/>
</dbReference>
<evidence type="ECO:0000313" key="3">
    <source>
        <dbReference type="Proteomes" id="UP001195483"/>
    </source>
</evidence>
<dbReference type="GO" id="GO:0042554">
    <property type="term" value="P:superoxide anion generation"/>
    <property type="evidence" value="ECO:0007669"/>
    <property type="project" value="TreeGrafter"/>
</dbReference>
<name>A0AAE0RWI2_9BIVA</name>
<evidence type="ECO:0000313" key="2">
    <source>
        <dbReference type="EMBL" id="KAK3580916.1"/>
    </source>
</evidence>
<dbReference type="AlphaFoldDB" id="A0AAE0RWI2"/>
<dbReference type="InterPro" id="IPR051864">
    <property type="entry name" value="NCF2_NOXA1"/>
</dbReference>
<feature type="compositionally biased region" description="Pro residues" evidence="1">
    <location>
        <begin position="393"/>
        <end position="404"/>
    </location>
</feature>
<dbReference type="Proteomes" id="UP001195483">
    <property type="component" value="Unassembled WGS sequence"/>
</dbReference>
<dbReference type="EMBL" id="JAEAOA010000548">
    <property type="protein sequence ID" value="KAK3580916.1"/>
    <property type="molecule type" value="Genomic_DNA"/>
</dbReference>
<gene>
    <name evidence="2" type="ORF">CHS0354_008206</name>
</gene>
<reference evidence="2" key="3">
    <citation type="submission" date="2023-05" db="EMBL/GenBank/DDBJ databases">
        <authorList>
            <person name="Smith C.H."/>
        </authorList>
    </citation>
    <scope>NUCLEOTIDE SEQUENCE</scope>
    <source>
        <strain evidence="2">CHS0354</strain>
        <tissue evidence="2">Mantle</tissue>
    </source>
</reference>
<protein>
    <submittedName>
        <fullName evidence="2">Uncharacterized protein</fullName>
    </submittedName>
</protein>
<dbReference type="InterPro" id="IPR019734">
    <property type="entry name" value="TPR_rpt"/>
</dbReference>
<keyword evidence="3" id="KW-1185">Reference proteome</keyword>